<dbReference type="PROSITE" id="PS50846">
    <property type="entry name" value="HMA_2"/>
    <property type="match status" value="1"/>
</dbReference>
<protein>
    <recommendedName>
        <fullName evidence="1">HMA domain-containing protein</fullName>
    </recommendedName>
</protein>
<dbReference type="CDD" id="cd00371">
    <property type="entry name" value="HMA"/>
    <property type="match status" value="1"/>
</dbReference>
<sequence>MNVAPSALNPSTPKLVDLGLTSASEGGSCCGGGGCGNSATDGADAATAGAPAGVSTELQVAGMTCGHCVTSVTAELSALEGVTGVNVALVAGGVSTVTVQSAAPLDPQAVAAAIDEAGYELA</sequence>
<dbReference type="GO" id="GO:0046872">
    <property type="term" value="F:metal ion binding"/>
    <property type="evidence" value="ECO:0007669"/>
    <property type="project" value="InterPro"/>
</dbReference>
<organism evidence="2 3">
    <name type="scientific">Microterricola viridarii</name>
    <dbReference type="NCBI Taxonomy" id="412690"/>
    <lineage>
        <taxon>Bacteria</taxon>
        <taxon>Bacillati</taxon>
        <taxon>Actinomycetota</taxon>
        <taxon>Actinomycetes</taxon>
        <taxon>Micrococcales</taxon>
        <taxon>Microbacteriaceae</taxon>
        <taxon>Microterricola</taxon>
    </lineage>
</organism>
<proteinExistence type="predicted"/>
<dbReference type="InterPro" id="IPR036163">
    <property type="entry name" value="HMA_dom_sf"/>
</dbReference>
<feature type="domain" description="HMA" evidence="1">
    <location>
        <begin position="54"/>
        <end position="122"/>
    </location>
</feature>
<dbReference type="Proteomes" id="UP000058305">
    <property type="component" value="Chromosome"/>
</dbReference>
<dbReference type="OrthoDB" id="9813965at2"/>
<dbReference type="Pfam" id="PF00403">
    <property type="entry name" value="HMA"/>
    <property type="match status" value="1"/>
</dbReference>
<name>A0A0Y0PD40_9MICO</name>
<gene>
    <name evidence="2" type="ORF">AWU67_13395</name>
</gene>
<evidence type="ECO:0000259" key="1">
    <source>
        <dbReference type="PROSITE" id="PS50846"/>
    </source>
</evidence>
<dbReference type="Gene3D" id="3.30.70.100">
    <property type="match status" value="1"/>
</dbReference>
<evidence type="ECO:0000313" key="2">
    <source>
        <dbReference type="EMBL" id="AMB60547.1"/>
    </source>
</evidence>
<dbReference type="InterPro" id="IPR006121">
    <property type="entry name" value="HMA_dom"/>
</dbReference>
<dbReference type="AlphaFoldDB" id="A0A0Y0PD40"/>
<dbReference type="SUPFAM" id="SSF55008">
    <property type="entry name" value="HMA, heavy metal-associated domain"/>
    <property type="match status" value="1"/>
</dbReference>
<dbReference type="KEGG" id="mvd:AWU67_13395"/>
<evidence type="ECO:0000313" key="3">
    <source>
        <dbReference type="Proteomes" id="UP000058305"/>
    </source>
</evidence>
<reference evidence="3" key="2">
    <citation type="submission" date="2016-01" db="EMBL/GenBank/DDBJ databases">
        <title>First complete genome sequence of a species in the genus Microterricola, an extremophilic cold active enzyme producing strain ERGS5:02 isolated from Sikkim Himalaya.</title>
        <authorList>
            <person name="Kumar R."/>
            <person name="Singh D."/>
            <person name="Swarnkar M.K."/>
        </authorList>
    </citation>
    <scope>NUCLEOTIDE SEQUENCE [LARGE SCALE GENOMIC DNA]</scope>
    <source>
        <strain evidence="3">ERGS5:02</strain>
    </source>
</reference>
<keyword evidence="3" id="KW-1185">Reference proteome</keyword>
<reference evidence="2 3" key="1">
    <citation type="journal article" date="2016" name="J. Biotechnol.">
        <title>First complete genome sequence of a species in the genus Microterricola, an extremophilic cold active enzyme producing bacterial strain ERGS5:02 isolated from Sikkim Himalaya.</title>
        <authorList>
            <person name="Himanshu"/>
            <person name="Swarnkar M.K."/>
            <person name="Singh D."/>
            <person name="Kumar R."/>
        </authorList>
    </citation>
    <scope>NUCLEOTIDE SEQUENCE [LARGE SCALE GENOMIC DNA]</scope>
    <source>
        <strain evidence="2 3">ERGS5:02</strain>
    </source>
</reference>
<dbReference type="EMBL" id="CP014145">
    <property type="protein sequence ID" value="AMB60547.1"/>
    <property type="molecule type" value="Genomic_DNA"/>
</dbReference>
<accession>A0A0Y0PD40</accession>